<dbReference type="AlphaFoldDB" id="A0A537K580"/>
<evidence type="ECO:0000313" key="1">
    <source>
        <dbReference type="EMBL" id="TMI90933.1"/>
    </source>
</evidence>
<protein>
    <submittedName>
        <fullName evidence="1">Uncharacterized protein</fullName>
    </submittedName>
</protein>
<sequence>MRGPSGPDLEWRERTQKIRAAARKGKSSTEIAELVDLPVATVERALARAEHPRLSDPVELLQSRREGPGKAPADVQLYWLGFLTAAGHICGHGSLLTLVVTLGEDGRDCVATLMADLATEHIRYEFCHSSIVGWQVYLRDQGLCEALLPWGIPSDFHGDDPAVLDDLPKEFAAPFIRGYADGDSMSRRSSAGSRNGHFALQGTPAVLAGINALLKRCWAVSSGVVSQRQDRTELRVSESGACHTISRHLDTVASRFQAERAKVAPRK</sequence>
<organism evidence="1 2">
    <name type="scientific">Candidatus Segetimicrobium genomatis</name>
    <dbReference type="NCBI Taxonomy" id="2569760"/>
    <lineage>
        <taxon>Bacteria</taxon>
        <taxon>Bacillati</taxon>
        <taxon>Candidatus Sysuimicrobiota</taxon>
        <taxon>Candidatus Sysuimicrobiia</taxon>
        <taxon>Candidatus Sysuimicrobiales</taxon>
        <taxon>Candidatus Segetimicrobiaceae</taxon>
        <taxon>Candidatus Segetimicrobium</taxon>
    </lineage>
</organism>
<proteinExistence type="predicted"/>
<comment type="caution">
    <text evidence="1">The sequence shown here is derived from an EMBL/GenBank/DDBJ whole genome shotgun (WGS) entry which is preliminary data.</text>
</comment>
<evidence type="ECO:0000313" key="2">
    <source>
        <dbReference type="Proteomes" id="UP000318509"/>
    </source>
</evidence>
<reference evidence="1 2" key="1">
    <citation type="journal article" date="2019" name="Nat. Microbiol.">
        <title>Mediterranean grassland soil C-N compound turnover is dependent on rainfall and depth, and is mediated by genomically divergent microorganisms.</title>
        <authorList>
            <person name="Diamond S."/>
            <person name="Andeer P.F."/>
            <person name="Li Z."/>
            <person name="Crits-Christoph A."/>
            <person name="Burstein D."/>
            <person name="Anantharaman K."/>
            <person name="Lane K.R."/>
            <person name="Thomas B.C."/>
            <person name="Pan C."/>
            <person name="Northen T.R."/>
            <person name="Banfield J.F."/>
        </authorList>
    </citation>
    <scope>NUCLEOTIDE SEQUENCE [LARGE SCALE GENOMIC DNA]</scope>
    <source>
        <strain evidence="1">NP_3</strain>
    </source>
</reference>
<dbReference type="EMBL" id="VBAK01000106">
    <property type="protein sequence ID" value="TMI90933.1"/>
    <property type="molecule type" value="Genomic_DNA"/>
</dbReference>
<name>A0A537K580_9BACT</name>
<dbReference type="Proteomes" id="UP000318509">
    <property type="component" value="Unassembled WGS sequence"/>
</dbReference>
<accession>A0A537K580</accession>
<gene>
    <name evidence="1" type="ORF">E6H00_05770</name>
</gene>